<dbReference type="Proteomes" id="UP000192582">
    <property type="component" value="Unassembled WGS sequence"/>
</dbReference>
<feature type="domain" description="LysM" evidence="2">
    <location>
        <begin position="23"/>
        <end position="66"/>
    </location>
</feature>
<accession>A0A1W1URL1</accession>
<dbReference type="PROSITE" id="PS51782">
    <property type="entry name" value="LYSM"/>
    <property type="match status" value="1"/>
</dbReference>
<evidence type="ECO:0000259" key="2">
    <source>
        <dbReference type="PROSITE" id="PS51782"/>
    </source>
</evidence>
<dbReference type="Gene3D" id="3.10.350.10">
    <property type="entry name" value="LysM domain"/>
    <property type="match status" value="1"/>
</dbReference>
<dbReference type="CDD" id="cd00118">
    <property type="entry name" value="LysM"/>
    <property type="match status" value="1"/>
</dbReference>
<dbReference type="Gene3D" id="2.120.10.30">
    <property type="entry name" value="TolB, C-terminal domain"/>
    <property type="match status" value="1"/>
</dbReference>
<sequence length="400" mass="41931">MKAGRFWKTVLLATLLTSPAAATTYTVKAGDTLYSLARSVGLTVAQLQALNGLTGTDLKAGQVLRLPDVSAPVLPLPAAPLPANRPAAEPANIRITRSGCCAHAVWTADGAHLLYLDRPAGREVGVYSVPAAGGTQEGTWRLPPTLLSESGRYGLQPTGPSAALAVRLGGSSAATPVIVATSGRDAVWSAGGRLAWPAYGTANRNDWIPLTVWTTDPFGGEPRPTSRRSVTVYGGRLVGWVNEGTLLLTGRQARNDPRRSVLTVDLASGKTRVLAQGQVLSGVRLSADGMRVLFRVTLDTAGHNGMFAVPTSGGDVQALPAFGSARWLDGTRALLVPYEPGAASQRLLRVDVTTGQTAEVTSLSDKIAGDDWRVAPDGTRLVYLSGQDRALHVLTLPLLP</sequence>
<protein>
    <submittedName>
        <fullName evidence="3">LysM domain-containing protein</fullName>
    </submittedName>
</protein>
<feature type="chain" id="PRO_5012732227" evidence="1">
    <location>
        <begin position="23"/>
        <end position="400"/>
    </location>
</feature>
<evidence type="ECO:0000313" key="3">
    <source>
        <dbReference type="EMBL" id="SMB83768.1"/>
    </source>
</evidence>
<dbReference type="PANTHER" id="PTHR33734">
    <property type="entry name" value="LYSM DOMAIN-CONTAINING GPI-ANCHORED PROTEIN 2"/>
    <property type="match status" value="1"/>
</dbReference>
<dbReference type="InterPro" id="IPR036779">
    <property type="entry name" value="LysM_dom_sf"/>
</dbReference>
<dbReference type="STRING" id="695939.SAMN00790413_04882"/>
<dbReference type="AlphaFoldDB" id="A0A1W1URL1"/>
<proteinExistence type="predicted"/>
<dbReference type="Pfam" id="PF01476">
    <property type="entry name" value="LysM"/>
    <property type="match status" value="1"/>
</dbReference>
<dbReference type="InterPro" id="IPR011042">
    <property type="entry name" value="6-blade_b-propeller_TolB-like"/>
</dbReference>
<gene>
    <name evidence="3" type="ORF">SAMN00790413_04882</name>
</gene>
<feature type="signal peptide" evidence="1">
    <location>
        <begin position="1"/>
        <end position="22"/>
    </location>
</feature>
<name>A0A1W1URL1_9DEIO</name>
<evidence type="ECO:0000256" key="1">
    <source>
        <dbReference type="SAM" id="SignalP"/>
    </source>
</evidence>
<dbReference type="InterPro" id="IPR018392">
    <property type="entry name" value="LysM"/>
</dbReference>
<dbReference type="EMBL" id="FWWU01000007">
    <property type="protein sequence ID" value="SMB83768.1"/>
    <property type="molecule type" value="Genomic_DNA"/>
</dbReference>
<dbReference type="SUPFAM" id="SSF82171">
    <property type="entry name" value="DPP6 N-terminal domain-like"/>
    <property type="match status" value="1"/>
</dbReference>
<dbReference type="PANTHER" id="PTHR33734:SF22">
    <property type="entry name" value="MEMBRANE-BOUND LYTIC MUREIN TRANSGLYCOSYLASE D"/>
    <property type="match status" value="1"/>
</dbReference>
<evidence type="ECO:0000313" key="4">
    <source>
        <dbReference type="Proteomes" id="UP000192582"/>
    </source>
</evidence>
<dbReference type="SUPFAM" id="SSF54106">
    <property type="entry name" value="LysM domain"/>
    <property type="match status" value="1"/>
</dbReference>
<keyword evidence="1" id="KW-0732">Signal</keyword>
<dbReference type="RefSeq" id="WP_084046567.1">
    <property type="nucleotide sequence ID" value="NZ_FWWU01000007.1"/>
</dbReference>
<organism evidence="3 4">
    <name type="scientific">Deinococcus hopiensis KR-140</name>
    <dbReference type="NCBI Taxonomy" id="695939"/>
    <lineage>
        <taxon>Bacteria</taxon>
        <taxon>Thermotogati</taxon>
        <taxon>Deinococcota</taxon>
        <taxon>Deinococci</taxon>
        <taxon>Deinococcales</taxon>
        <taxon>Deinococcaceae</taxon>
        <taxon>Deinococcus</taxon>
    </lineage>
</organism>
<dbReference type="GO" id="GO:0008932">
    <property type="term" value="F:lytic endotransglycosylase activity"/>
    <property type="evidence" value="ECO:0007669"/>
    <property type="project" value="TreeGrafter"/>
</dbReference>
<reference evidence="3 4" key="1">
    <citation type="submission" date="2017-04" db="EMBL/GenBank/DDBJ databases">
        <authorList>
            <person name="Afonso C.L."/>
            <person name="Miller P.J."/>
            <person name="Scott M.A."/>
            <person name="Spackman E."/>
            <person name="Goraichik I."/>
            <person name="Dimitrov K.M."/>
            <person name="Suarez D.L."/>
            <person name="Swayne D.E."/>
        </authorList>
    </citation>
    <scope>NUCLEOTIDE SEQUENCE [LARGE SCALE GENOMIC DNA]</scope>
    <source>
        <strain evidence="3 4">KR-140</strain>
    </source>
</reference>
<keyword evidence="4" id="KW-1185">Reference proteome</keyword>
<dbReference type="SMART" id="SM00257">
    <property type="entry name" value="LysM"/>
    <property type="match status" value="1"/>
</dbReference>
<dbReference type="OrthoDB" id="58912at2"/>